<sequence length="151" mass="16996">MTLSRTTDDVLRTLGRPGAAYFAALACLLAILALGIFGFAYQVRVGLGVAGYQPPILWAVYITNFVFWIGITHSGTLISAVLFLFRARWRTGVARASEAMTVFAIMTGALFPIIHLGRSWLFYWLLPFPNERHLWVNFRSPIIWDLFAILT</sequence>
<feature type="transmembrane region" description="Helical" evidence="7">
    <location>
        <begin position="20"/>
        <end position="41"/>
    </location>
</feature>
<evidence type="ECO:0000313" key="8">
    <source>
        <dbReference type="EMBL" id="SVE15097.1"/>
    </source>
</evidence>
<dbReference type="PROSITE" id="PS51257">
    <property type="entry name" value="PROKAR_LIPOPROTEIN"/>
    <property type="match status" value="1"/>
</dbReference>
<evidence type="ECO:0000256" key="4">
    <source>
        <dbReference type="ARBA" id="ARBA00022692"/>
    </source>
</evidence>
<dbReference type="PANTHER" id="PTHR43044">
    <property type="match status" value="1"/>
</dbReference>
<evidence type="ECO:0000256" key="3">
    <source>
        <dbReference type="ARBA" id="ARBA00022475"/>
    </source>
</evidence>
<dbReference type="AlphaFoldDB" id="A0A383B4P9"/>
<keyword evidence="5 7" id="KW-1133">Transmembrane helix</keyword>
<name>A0A383B4P9_9ZZZZ</name>
<evidence type="ECO:0000256" key="5">
    <source>
        <dbReference type="ARBA" id="ARBA00022989"/>
    </source>
</evidence>
<protein>
    <recommendedName>
        <fullName evidence="9">Polysulfide reductase</fullName>
    </recommendedName>
</protein>
<dbReference type="GO" id="GO:0005886">
    <property type="term" value="C:plasma membrane"/>
    <property type="evidence" value="ECO:0007669"/>
    <property type="project" value="UniProtKB-SubCell"/>
</dbReference>
<dbReference type="EMBL" id="UINC01197549">
    <property type="protein sequence ID" value="SVE15097.1"/>
    <property type="molecule type" value="Genomic_DNA"/>
</dbReference>
<feature type="non-terminal residue" evidence="8">
    <location>
        <position position="151"/>
    </location>
</feature>
<evidence type="ECO:0000256" key="2">
    <source>
        <dbReference type="ARBA" id="ARBA00008929"/>
    </source>
</evidence>
<evidence type="ECO:0000256" key="1">
    <source>
        <dbReference type="ARBA" id="ARBA00004651"/>
    </source>
</evidence>
<keyword evidence="4 7" id="KW-0812">Transmembrane</keyword>
<comment type="subcellular location">
    <subcellularLocation>
        <location evidence="1">Cell membrane</location>
        <topology evidence="1">Multi-pass membrane protein</topology>
    </subcellularLocation>
</comment>
<keyword evidence="6 7" id="KW-0472">Membrane</keyword>
<dbReference type="Pfam" id="PF03916">
    <property type="entry name" value="NrfD"/>
    <property type="match status" value="1"/>
</dbReference>
<proteinExistence type="inferred from homology"/>
<dbReference type="PANTHER" id="PTHR43044:SF2">
    <property type="entry name" value="POLYSULPHIDE REDUCTASE NRFD"/>
    <property type="match status" value="1"/>
</dbReference>
<evidence type="ECO:0000256" key="7">
    <source>
        <dbReference type="SAM" id="Phobius"/>
    </source>
</evidence>
<dbReference type="InterPro" id="IPR005614">
    <property type="entry name" value="NrfD-like"/>
</dbReference>
<reference evidence="8" key="1">
    <citation type="submission" date="2018-05" db="EMBL/GenBank/DDBJ databases">
        <authorList>
            <person name="Lanie J.A."/>
            <person name="Ng W.-L."/>
            <person name="Kazmierczak K.M."/>
            <person name="Andrzejewski T.M."/>
            <person name="Davidsen T.M."/>
            <person name="Wayne K.J."/>
            <person name="Tettelin H."/>
            <person name="Glass J.I."/>
            <person name="Rusch D."/>
            <person name="Podicherti R."/>
            <person name="Tsui H.-C.T."/>
            <person name="Winkler M.E."/>
        </authorList>
    </citation>
    <scope>NUCLEOTIDE SEQUENCE</scope>
</reference>
<evidence type="ECO:0000256" key="6">
    <source>
        <dbReference type="ARBA" id="ARBA00023136"/>
    </source>
</evidence>
<keyword evidence="3" id="KW-1003">Cell membrane</keyword>
<organism evidence="8">
    <name type="scientific">marine metagenome</name>
    <dbReference type="NCBI Taxonomy" id="408172"/>
    <lineage>
        <taxon>unclassified sequences</taxon>
        <taxon>metagenomes</taxon>
        <taxon>ecological metagenomes</taxon>
    </lineage>
</organism>
<accession>A0A383B4P9</accession>
<gene>
    <name evidence="8" type="ORF">METZ01_LOCUS467951</name>
</gene>
<feature type="transmembrane region" description="Helical" evidence="7">
    <location>
        <begin position="99"/>
        <end position="126"/>
    </location>
</feature>
<evidence type="ECO:0008006" key="9">
    <source>
        <dbReference type="Google" id="ProtNLM"/>
    </source>
</evidence>
<feature type="transmembrane region" description="Helical" evidence="7">
    <location>
        <begin position="61"/>
        <end position="87"/>
    </location>
</feature>
<comment type="similarity">
    <text evidence="2">Belongs to the NrfD family.</text>
</comment>